<name>B2JP10_PARP8</name>
<dbReference type="AlphaFoldDB" id="B2JP10"/>
<evidence type="ECO:0000256" key="1">
    <source>
        <dbReference type="ARBA" id="ARBA00007274"/>
    </source>
</evidence>
<keyword evidence="2 3" id="KW-0808">Transferase</keyword>
<evidence type="ECO:0000256" key="2">
    <source>
        <dbReference type="ARBA" id="ARBA00022679"/>
    </source>
</evidence>
<dbReference type="CDD" id="cd04647">
    <property type="entry name" value="LbH_MAT_like"/>
    <property type="match status" value="1"/>
</dbReference>
<evidence type="ECO:0000313" key="4">
    <source>
        <dbReference type="Proteomes" id="UP000001192"/>
    </source>
</evidence>
<dbReference type="Pfam" id="PF00132">
    <property type="entry name" value="Hexapep"/>
    <property type="match status" value="1"/>
</dbReference>
<comment type="similarity">
    <text evidence="1">Belongs to the transferase hexapeptide repeat family.</text>
</comment>
<dbReference type="Proteomes" id="UP000001192">
    <property type="component" value="Chromosome 2"/>
</dbReference>
<dbReference type="GO" id="GO:0005829">
    <property type="term" value="C:cytosol"/>
    <property type="evidence" value="ECO:0007669"/>
    <property type="project" value="TreeGrafter"/>
</dbReference>
<dbReference type="eggNOG" id="COG0110">
    <property type="taxonomic scope" value="Bacteria"/>
</dbReference>
<gene>
    <name evidence="3" type="ordered locus">Bphy_5486</name>
</gene>
<dbReference type="KEGG" id="bph:Bphy_5486"/>
<dbReference type="InterPro" id="IPR051159">
    <property type="entry name" value="Hexapeptide_acetyltransf"/>
</dbReference>
<proteinExistence type="inferred from homology"/>
<keyword evidence="4" id="KW-1185">Reference proteome</keyword>
<reference evidence="4" key="1">
    <citation type="journal article" date="2014" name="Stand. Genomic Sci.">
        <title>Complete genome sequence of Burkholderia phymatum STM815(T), a broad host range and efficient nitrogen-fixing symbiont of Mimosa species.</title>
        <authorList>
            <person name="Moulin L."/>
            <person name="Klonowska A."/>
            <person name="Caroline B."/>
            <person name="Booth K."/>
            <person name="Vriezen J.A."/>
            <person name="Melkonian R."/>
            <person name="James E.K."/>
            <person name="Young J.P."/>
            <person name="Bena G."/>
            <person name="Hauser L."/>
            <person name="Land M."/>
            <person name="Kyrpides N."/>
            <person name="Bruce D."/>
            <person name="Chain P."/>
            <person name="Copeland A."/>
            <person name="Pitluck S."/>
            <person name="Woyke T."/>
            <person name="Lizotte-Waniewski M."/>
            <person name="Bristow J."/>
            <person name="Riley M."/>
        </authorList>
    </citation>
    <scope>NUCLEOTIDE SEQUENCE [LARGE SCALE GENOMIC DNA]</scope>
    <source>
        <strain evidence="4">DSM 17167 / CIP 108236 / LMG 21445 / STM815</strain>
    </source>
</reference>
<organism evidence="3 4">
    <name type="scientific">Paraburkholderia phymatum (strain DSM 17167 / CIP 108236 / LMG 21445 / STM815)</name>
    <name type="common">Burkholderia phymatum</name>
    <dbReference type="NCBI Taxonomy" id="391038"/>
    <lineage>
        <taxon>Bacteria</taxon>
        <taxon>Pseudomonadati</taxon>
        <taxon>Pseudomonadota</taxon>
        <taxon>Betaproteobacteria</taxon>
        <taxon>Burkholderiales</taxon>
        <taxon>Burkholderiaceae</taxon>
        <taxon>Paraburkholderia</taxon>
    </lineage>
</organism>
<evidence type="ECO:0000313" key="3">
    <source>
        <dbReference type="EMBL" id="ACC74563.1"/>
    </source>
</evidence>
<dbReference type="SUPFAM" id="SSF51161">
    <property type="entry name" value="Trimeric LpxA-like enzymes"/>
    <property type="match status" value="1"/>
</dbReference>
<dbReference type="Gene3D" id="2.160.10.10">
    <property type="entry name" value="Hexapeptide repeat proteins"/>
    <property type="match status" value="1"/>
</dbReference>
<dbReference type="HOGENOM" id="CLU_051638_7_2_4"/>
<dbReference type="InterPro" id="IPR011004">
    <property type="entry name" value="Trimer_LpxA-like_sf"/>
</dbReference>
<dbReference type="InterPro" id="IPR001451">
    <property type="entry name" value="Hexapep"/>
</dbReference>
<dbReference type="EMBL" id="CP001044">
    <property type="protein sequence ID" value="ACC74563.1"/>
    <property type="molecule type" value="Genomic_DNA"/>
</dbReference>
<dbReference type="PANTHER" id="PTHR23416">
    <property type="entry name" value="SIALIC ACID SYNTHASE-RELATED"/>
    <property type="match status" value="1"/>
</dbReference>
<dbReference type="Pfam" id="PF14602">
    <property type="entry name" value="Hexapep_2"/>
    <property type="match status" value="1"/>
</dbReference>
<dbReference type="STRING" id="391038.Bphy_5486"/>
<sequence length="199" mass="21458">MAWRSRHLSHDARTMKLFTALKRHLFICLGNVMPMYGPFNRIRATMFRTAGMAIGAGVTIIGPLHLELSLNEETIRGISIGDNVYLNAGTRLACRNSRISIGDDVQVGPRVSFETATHDLVYEPDLGRGLEHQEIRVGDRVWIGAGATILPGVTIHEAAVIAAGAVVAKDVPAYTLVGGVPARKIKDIVPTAQRQGAIA</sequence>
<protein>
    <submittedName>
        <fullName evidence="3">Transferase hexapeptide repeat containing protein</fullName>
    </submittedName>
</protein>
<dbReference type="GO" id="GO:0008374">
    <property type="term" value="F:O-acyltransferase activity"/>
    <property type="evidence" value="ECO:0007669"/>
    <property type="project" value="TreeGrafter"/>
</dbReference>
<accession>B2JP10</accession>
<dbReference type="PANTHER" id="PTHR23416:SF23">
    <property type="entry name" value="ACETYLTRANSFERASE C18B11.09C-RELATED"/>
    <property type="match status" value="1"/>
</dbReference>